<dbReference type="GO" id="GO:0005886">
    <property type="term" value="C:plasma membrane"/>
    <property type="evidence" value="ECO:0007669"/>
    <property type="project" value="UniProtKB-SubCell"/>
</dbReference>
<evidence type="ECO:0000313" key="8">
    <source>
        <dbReference type="EMBL" id="WTS15119.1"/>
    </source>
</evidence>
<dbReference type="Pfam" id="PF02687">
    <property type="entry name" value="FtsX"/>
    <property type="match status" value="1"/>
</dbReference>
<keyword evidence="4 6" id="KW-1133">Transmembrane helix</keyword>
<feature type="domain" description="ABC3 transporter permease C-terminal" evidence="7">
    <location>
        <begin position="788"/>
        <end position="904"/>
    </location>
</feature>
<comment type="subcellular location">
    <subcellularLocation>
        <location evidence="1">Cell membrane</location>
        <topology evidence="1">Multi-pass membrane protein</topology>
    </subcellularLocation>
</comment>
<evidence type="ECO:0000256" key="5">
    <source>
        <dbReference type="ARBA" id="ARBA00023136"/>
    </source>
</evidence>
<dbReference type="InterPro" id="IPR003838">
    <property type="entry name" value="ABC3_permease_C"/>
</dbReference>
<evidence type="ECO:0000256" key="2">
    <source>
        <dbReference type="ARBA" id="ARBA00022475"/>
    </source>
</evidence>
<evidence type="ECO:0000256" key="4">
    <source>
        <dbReference type="ARBA" id="ARBA00022989"/>
    </source>
</evidence>
<evidence type="ECO:0000256" key="6">
    <source>
        <dbReference type="SAM" id="Phobius"/>
    </source>
</evidence>
<feature type="transmembrane region" description="Helical" evidence="6">
    <location>
        <begin position="830"/>
        <end position="855"/>
    </location>
</feature>
<sequence length="925" mass="95921">MTPPSVAPWVRTRLRAAPGAACALALLVALTSCLAAVFPRAVQEYEDAGLRHAVSAAAPQRTVLQLTTAEPGIEQEAGARDEMMRTESMRAVYEEIVDSLRAPLAVDKAQSSYGLRTTTQLKAATDMWLPRPDALAAEFTLSAQSGLARNSTVVAGRLPRATGKVTWEATEVEGAVTAATAEALHIEPGSVIHVPALMKGDVSVRITGVLKARDPKASYWAADPVLAAPSLRQTETLPPSNFWVGGILLAPEAAPALLGTAGDPEQFWQLAPDLGSLDARTMPALKSALAYTKDGPGLLAVRRATGGDTEVATGLDEFITGYQGLRSRIGPVVSVAAYGTGTVACIVLLMAGGLAAERRRTEFTVLRSRGGSVRGLAGRLLAETAVVAVPAGAAGLALALVAVRHGRWQPAVLAAAAVVLLTCLALPLRAVAAHRRVHVGGARDDLAHARPSRRRTVAELTLLVLAVASIVALRRRGTSDGGDSLVALAPVLVGVVAAFVLVRVYPLPLRWLARPAGRLRGVVGYLSLARTGRATSGAGTAVLPLLALLTALTTAAFGGSVLAGIDHERDRAAVLATGADARVESGSALPAALAGQVRKMPGVRDVSPLTLRYDAEPKDGKRKVPLAVVDTASYARLSARTDLGKFPAGALTTDAAKAGTAASPLPVLASPSMRDVFGAGPFSLWMDGEDVVLRISEVRTTTPALSDDFLVVDRTALARRVGIGQKANEDIAYRYLPSSLLVTGGHIDGPALRKASGSKVSVRLRATERARYVDSPLQTGAARVYSAAVVIGAGYAALTLLLALARAAPERTALLARLRTMGLTRRQARRLLVLEALPQAALAAAGGALTGWAAIRLLSPGLDLTGLALATAGDGGPVAQLRTDALSLLLPALCVVLLATAVAAGQAWWTGRRGFVRELRAGEAS</sequence>
<feature type="transmembrane region" description="Helical" evidence="6">
    <location>
        <begin position="376"/>
        <end position="402"/>
    </location>
</feature>
<reference evidence="8" key="1">
    <citation type="submission" date="2022-10" db="EMBL/GenBank/DDBJ databases">
        <title>The complete genomes of actinobacterial strains from the NBC collection.</title>
        <authorList>
            <person name="Joergensen T.S."/>
            <person name="Alvarez Arevalo M."/>
            <person name="Sterndorff E.B."/>
            <person name="Faurdal D."/>
            <person name="Vuksanovic O."/>
            <person name="Mourched A.-S."/>
            <person name="Charusanti P."/>
            <person name="Shaw S."/>
            <person name="Blin K."/>
            <person name="Weber T."/>
        </authorList>
    </citation>
    <scope>NUCLEOTIDE SEQUENCE</scope>
    <source>
        <strain evidence="8">NBC_00119</strain>
    </source>
</reference>
<feature type="transmembrane region" description="Helical" evidence="6">
    <location>
        <begin position="485"/>
        <end position="505"/>
    </location>
</feature>
<evidence type="ECO:0000256" key="1">
    <source>
        <dbReference type="ARBA" id="ARBA00004651"/>
    </source>
</evidence>
<feature type="transmembrane region" description="Helical" evidence="6">
    <location>
        <begin position="888"/>
        <end position="909"/>
    </location>
</feature>
<keyword evidence="3 6" id="KW-0812">Transmembrane</keyword>
<feature type="transmembrane region" description="Helical" evidence="6">
    <location>
        <begin position="408"/>
        <end position="428"/>
    </location>
</feature>
<evidence type="ECO:0000259" key="7">
    <source>
        <dbReference type="Pfam" id="PF02687"/>
    </source>
</evidence>
<dbReference type="EMBL" id="CP108195">
    <property type="protein sequence ID" value="WTS15119.1"/>
    <property type="molecule type" value="Genomic_DNA"/>
</dbReference>
<accession>A0AAU1UEK6</accession>
<protein>
    <submittedName>
        <fullName evidence="8">ABC transporter permease</fullName>
    </submittedName>
</protein>
<dbReference type="AlphaFoldDB" id="A0AAU1UEK6"/>
<feature type="transmembrane region" description="Helical" evidence="6">
    <location>
        <begin position="542"/>
        <end position="565"/>
    </location>
</feature>
<keyword evidence="2" id="KW-1003">Cell membrane</keyword>
<feature type="transmembrane region" description="Helical" evidence="6">
    <location>
        <begin position="335"/>
        <end position="356"/>
    </location>
</feature>
<organism evidence="8">
    <name type="scientific">Streptomyces sp. NBC_00119</name>
    <dbReference type="NCBI Taxonomy" id="2975659"/>
    <lineage>
        <taxon>Bacteria</taxon>
        <taxon>Bacillati</taxon>
        <taxon>Actinomycetota</taxon>
        <taxon>Actinomycetes</taxon>
        <taxon>Kitasatosporales</taxon>
        <taxon>Streptomycetaceae</taxon>
        <taxon>Streptomyces</taxon>
    </lineage>
</organism>
<feature type="transmembrane region" description="Helical" evidence="6">
    <location>
        <begin position="456"/>
        <end position="473"/>
    </location>
</feature>
<name>A0AAU1UEK6_9ACTN</name>
<evidence type="ECO:0000256" key="3">
    <source>
        <dbReference type="ARBA" id="ARBA00022692"/>
    </source>
</evidence>
<gene>
    <name evidence="8" type="ORF">OHU69_31225</name>
</gene>
<keyword evidence="5 6" id="KW-0472">Membrane</keyword>
<proteinExistence type="predicted"/>